<evidence type="ECO:0000256" key="1">
    <source>
        <dbReference type="ARBA" id="ARBA00038240"/>
    </source>
</evidence>
<evidence type="ECO:0000259" key="2">
    <source>
        <dbReference type="Pfam" id="PF01636"/>
    </source>
</evidence>
<dbReference type="PANTHER" id="PTHR21064:SF6">
    <property type="entry name" value="AMINOGLYCOSIDE PHOSPHOTRANSFERASE DOMAIN-CONTAINING PROTEIN"/>
    <property type="match status" value="1"/>
</dbReference>
<feature type="domain" description="Aminoglycoside phosphotransferase" evidence="2">
    <location>
        <begin position="41"/>
        <end position="275"/>
    </location>
</feature>
<dbReference type="Gene3D" id="3.90.1200.10">
    <property type="match status" value="1"/>
</dbReference>
<dbReference type="OrthoDB" id="241498at2"/>
<dbReference type="Gene3D" id="3.30.200.20">
    <property type="entry name" value="Phosphorylase Kinase, domain 1"/>
    <property type="match status" value="1"/>
</dbReference>
<protein>
    <recommendedName>
        <fullName evidence="2">Aminoglycoside phosphotransferase domain-containing protein</fullName>
    </recommendedName>
</protein>
<reference evidence="3 4" key="1">
    <citation type="submission" date="2018-04" db="EMBL/GenBank/DDBJ databases">
        <title>Chitinophaga fuyangensis sp. nov., isolated from soil in a chemical factory.</title>
        <authorList>
            <person name="Chen K."/>
        </authorList>
    </citation>
    <scope>NUCLEOTIDE SEQUENCE [LARGE SCALE GENOMIC DNA]</scope>
    <source>
        <strain evidence="3 4">LY-1</strain>
    </source>
</reference>
<evidence type="ECO:0000313" key="4">
    <source>
        <dbReference type="Proteomes" id="UP000244450"/>
    </source>
</evidence>
<keyword evidence="4" id="KW-1185">Reference proteome</keyword>
<dbReference type="GO" id="GO:0009088">
    <property type="term" value="P:threonine biosynthetic process"/>
    <property type="evidence" value="ECO:0007669"/>
    <property type="project" value="TreeGrafter"/>
</dbReference>
<proteinExistence type="inferred from homology"/>
<comment type="similarity">
    <text evidence="1">Belongs to the pseudomonas-type ThrB family.</text>
</comment>
<accession>A0A2T7BN64</accession>
<evidence type="ECO:0000313" key="3">
    <source>
        <dbReference type="EMBL" id="PUZ29061.1"/>
    </source>
</evidence>
<dbReference type="InterPro" id="IPR050249">
    <property type="entry name" value="Pseudomonas-type_ThrB"/>
</dbReference>
<dbReference type="EMBL" id="QCYK01000001">
    <property type="protein sequence ID" value="PUZ29061.1"/>
    <property type="molecule type" value="Genomic_DNA"/>
</dbReference>
<gene>
    <name evidence="3" type="ORF">DCC81_06215</name>
</gene>
<dbReference type="Proteomes" id="UP000244450">
    <property type="component" value="Unassembled WGS sequence"/>
</dbReference>
<dbReference type="RefSeq" id="WP_108685700.1">
    <property type="nucleotide sequence ID" value="NZ_QCYK01000001.1"/>
</dbReference>
<dbReference type="PANTHER" id="PTHR21064">
    <property type="entry name" value="AMINOGLYCOSIDE PHOSPHOTRANSFERASE DOMAIN-CONTAINING PROTEIN-RELATED"/>
    <property type="match status" value="1"/>
</dbReference>
<dbReference type="Pfam" id="PF01636">
    <property type="entry name" value="APH"/>
    <property type="match status" value="1"/>
</dbReference>
<dbReference type="InterPro" id="IPR002575">
    <property type="entry name" value="Aminoglycoside_PTrfase"/>
</dbReference>
<dbReference type="InterPro" id="IPR011009">
    <property type="entry name" value="Kinase-like_dom_sf"/>
</dbReference>
<name>A0A2T7BN64_9BACT</name>
<dbReference type="SUPFAM" id="SSF56112">
    <property type="entry name" value="Protein kinase-like (PK-like)"/>
    <property type="match status" value="1"/>
</dbReference>
<dbReference type="AlphaFoldDB" id="A0A2T7BN64"/>
<comment type="caution">
    <text evidence="3">The sequence shown here is derived from an EMBL/GenBank/DDBJ whole genome shotgun (WGS) entry which is preliminary data.</text>
</comment>
<organism evidence="3 4">
    <name type="scientific">Chitinophaga parva</name>
    <dbReference type="NCBI Taxonomy" id="2169414"/>
    <lineage>
        <taxon>Bacteria</taxon>
        <taxon>Pseudomonadati</taxon>
        <taxon>Bacteroidota</taxon>
        <taxon>Chitinophagia</taxon>
        <taxon>Chitinophagales</taxon>
        <taxon>Chitinophagaceae</taxon>
        <taxon>Chitinophaga</taxon>
    </lineage>
</organism>
<sequence>MQTVFPTVYSTLDPAALATYIGRQYQLQDVLCQFLVRGVGDTYRVQARNARYILRIYRPSHRTQGNIAAEAELLLALHAAGVPVSYPLADKDGQYLQALPAAEGTRYAMLFSFAEGHAVNLLSPNQLQVLGTQMARFHNVSATLQLSDPRWAFDLDTTLFIPLANARDHFGEDAAGYAWLQQAAREVQGHLAVMDTAAFASGYCHFDLLPKNFHFDEKDHLTFFDFDFFGRGWLIQDIMTFRQQLLLDRLMGRLTAEQFTAAYDQFISAYTAVRPLGDEALKAIPWLGLGFWMFYMGFHMTHDQFYTLMQSHVLQSRTAFIRKIVEMDRA</sequence>
<dbReference type="GO" id="GO:0004413">
    <property type="term" value="F:homoserine kinase activity"/>
    <property type="evidence" value="ECO:0007669"/>
    <property type="project" value="TreeGrafter"/>
</dbReference>